<sequence length="86" mass="10233">MYTLYCVSRCKKHKKSPFEKALQNDRPRTEKALLMIQRLYAVERRARQEQLAADRIKELRLTESLPVINQLGKWIFEEIKSTLPKS</sequence>
<dbReference type="EMBL" id="VNHX01000020">
    <property type="protein sequence ID" value="TYP91353.1"/>
    <property type="molecule type" value="Genomic_DNA"/>
</dbReference>
<name>A0A5S5D5N1_9SPHI</name>
<dbReference type="AlphaFoldDB" id="A0A5S5D5N1"/>
<comment type="caution">
    <text evidence="2">The sequence shown here is derived from an EMBL/GenBank/DDBJ whole genome shotgun (WGS) entry which is preliminary data.</text>
</comment>
<reference evidence="2 3" key="1">
    <citation type="submission" date="2019-07" db="EMBL/GenBank/DDBJ databases">
        <title>Genomic Encyclopedia of Archaeal and Bacterial Type Strains, Phase II (KMG-II): from individual species to whole genera.</title>
        <authorList>
            <person name="Goeker M."/>
        </authorList>
    </citation>
    <scope>NUCLEOTIDE SEQUENCE [LARGE SCALE GENOMIC DNA]</scope>
    <source>
        <strain evidence="2 3">DSM 18850</strain>
    </source>
</reference>
<organism evidence="2 3">
    <name type="scientific">Sphingobacterium allocomposti</name>
    <dbReference type="NCBI Taxonomy" id="415956"/>
    <lineage>
        <taxon>Bacteria</taxon>
        <taxon>Pseudomonadati</taxon>
        <taxon>Bacteroidota</taxon>
        <taxon>Sphingobacteriia</taxon>
        <taxon>Sphingobacteriales</taxon>
        <taxon>Sphingobacteriaceae</taxon>
        <taxon>Sphingobacterium</taxon>
    </lineage>
</organism>
<dbReference type="InterPro" id="IPR004291">
    <property type="entry name" value="Transposase_IS66_central"/>
</dbReference>
<evidence type="ECO:0000259" key="1">
    <source>
        <dbReference type="Pfam" id="PF03050"/>
    </source>
</evidence>
<protein>
    <submittedName>
        <fullName evidence="2">Transposase IS66 family protein</fullName>
    </submittedName>
</protein>
<dbReference type="Proteomes" id="UP000325105">
    <property type="component" value="Unassembled WGS sequence"/>
</dbReference>
<gene>
    <name evidence="2" type="ORF">BC792_12061</name>
</gene>
<accession>A0A5S5D5N1</accession>
<feature type="domain" description="Transposase IS66 central" evidence="1">
    <location>
        <begin position="9"/>
        <end position="86"/>
    </location>
</feature>
<keyword evidence="3" id="KW-1185">Reference proteome</keyword>
<evidence type="ECO:0000313" key="2">
    <source>
        <dbReference type="EMBL" id="TYP91353.1"/>
    </source>
</evidence>
<dbReference type="Pfam" id="PF03050">
    <property type="entry name" value="DDE_Tnp_IS66"/>
    <property type="match status" value="1"/>
</dbReference>
<proteinExistence type="predicted"/>
<evidence type="ECO:0000313" key="3">
    <source>
        <dbReference type="Proteomes" id="UP000325105"/>
    </source>
</evidence>